<gene>
    <name evidence="2" type="ORF">VHUM_02186</name>
</gene>
<feature type="compositionally biased region" description="Polar residues" evidence="1">
    <location>
        <begin position="89"/>
        <end position="98"/>
    </location>
</feature>
<proteinExistence type="predicted"/>
<evidence type="ECO:0000313" key="2">
    <source>
        <dbReference type="EMBL" id="TXT10681.1"/>
    </source>
</evidence>
<dbReference type="Pfam" id="PF00982">
    <property type="entry name" value="Glyco_transf_20"/>
    <property type="match status" value="1"/>
</dbReference>
<name>A0A7D8Z3L3_VANHU</name>
<dbReference type="EMBL" id="QKWK01000005">
    <property type="protein sequence ID" value="TXT10681.1"/>
    <property type="molecule type" value="Genomic_DNA"/>
</dbReference>
<comment type="caution">
    <text evidence="2">The sequence shown here is derived from an EMBL/GenBank/DDBJ whole genome shotgun (WGS) entry which is preliminary data.</text>
</comment>
<accession>A0A7D8Z3L3</accession>
<reference evidence="2 3" key="1">
    <citation type="journal article" date="2019" name="PLoS Genet.">
        <title>Convergent evolution of linked mating-type loci in basidiomycete fungi.</title>
        <authorList>
            <person name="Sun S."/>
            <person name="Coelho M.A."/>
            <person name="Heitman J."/>
            <person name="Nowrousian M."/>
        </authorList>
    </citation>
    <scope>NUCLEOTIDE SEQUENCE [LARGE SCALE GENOMIC DNA]</scope>
    <source>
        <strain evidence="2 3">CBS 4282</strain>
    </source>
</reference>
<keyword evidence="3" id="KW-1185">Reference proteome</keyword>
<dbReference type="SUPFAM" id="SSF53756">
    <property type="entry name" value="UDP-Glycosyltransferase/glycogen phosphorylase"/>
    <property type="match status" value="1"/>
</dbReference>
<dbReference type="InterPro" id="IPR001830">
    <property type="entry name" value="Glyco_trans_20"/>
</dbReference>
<evidence type="ECO:0000256" key="1">
    <source>
        <dbReference type="SAM" id="MobiDB-lite"/>
    </source>
</evidence>
<feature type="compositionally biased region" description="Polar residues" evidence="1">
    <location>
        <begin position="105"/>
        <end position="116"/>
    </location>
</feature>
<feature type="region of interest" description="Disordered" evidence="1">
    <location>
        <begin position="74"/>
        <end position="116"/>
    </location>
</feature>
<dbReference type="OrthoDB" id="755951at2759"/>
<dbReference type="AlphaFoldDB" id="A0A7D8Z3L3"/>
<dbReference type="GO" id="GO:0005829">
    <property type="term" value="C:cytosol"/>
    <property type="evidence" value="ECO:0007669"/>
    <property type="project" value="TreeGrafter"/>
</dbReference>
<dbReference type="GO" id="GO:0034605">
    <property type="term" value="P:cellular response to heat"/>
    <property type="evidence" value="ECO:0007669"/>
    <property type="project" value="TreeGrafter"/>
</dbReference>
<evidence type="ECO:0000313" key="3">
    <source>
        <dbReference type="Proteomes" id="UP000473826"/>
    </source>
</evidence>
<dbReference type="GO" id="GO:0005992">
    <property type="term" value="P:trehalose biosynthetic process"/>
    <property type="evidence" value="ECO:0007669"/>
    <property type="project" value="InterPro"/>
</dbReference>
<dbReference type="Gene3D" id="3.40.50.2000">
    <property type="entry name" value="Glycogen Phosphorylase B"/>
    <property type="match status" value="1"/>
</dbReference>
<dbReference type="PANTHER" id="PTHR10788:SF106">
    <property type="entry name" value="BCDNA.GH08860"/>
    <property type="match status" value="1"/>
</dbReference>
<dbReference type="GO" id="GO:0003825">
    <property type="term" value="F:alpha,alpha-trehalose-phosphate synthase (UDP-forming) activity"/>
    <property type="evidence" value="ECO:0007669"/>
    <property type="project" value="TreeGrafter"/>
</dbReference>
<dbReference type="PANTHER" id="PTHR10788">
    <property type="entry name" value="TREHALOSE-6-PHOSPHATE SYNTHASE"/>
    <property type="match status" value="1"/>
</dbReference>
<dbReference type="GO" id="GO:0005946">
    <property type="term" value="C:alpha,alpha-trehalose-phosphate synthase complex (UDP-forming)"/>
    <property type="evidence" value="ECO:0007669"/>
    <property type="project" value="TreeGrafter"/>
</dbReference>
<dbReference type="Proteomes" id="UP000473826">
    <property type="component" value="Unassembled WGS sequence"/>
</dbReference>
<dbReference type="GO" id="GO:0004805">
    <property type="term" value="F:trehalose-phosphatase activity"/>
    <property type="evidence" value="ECO:0007669"/>
    <property type="project" value="TreeGrafter"/>
</dbReference>
<protein>
    <submittedName>
        <fullName evidence="2">Uncharacterized protein</fullName>
    </submittedName>
</protein>
<sequence>MILSEFAGASQSLAGSLIINPWDVDQTAKAIHSALTLSAETRAQNWTKLFACISFTAQSWGLSFLNELNRSTGHAPAGPVLAGRRKSGASLSRTSSKASIKRRYTLNSSTPAKTET</sequence>
<organism evidence="2 3">
    <name type="scientific">Vanrija humicola</name>
    <name type="common">Yeast</name>
    <name type="synonym">Cryptococcus humicola</name>
    <dbReference type="NCBI Taxonomy" id="5417"/>
    <lineage>
        <taxon>Eukaryota</taxon>
        <taxon>Fungi</taxon>
        <taxon>Dikarya</taxon>
        <taxon>Basidiomycota</taxon>
        <taxon>Agaricomycotina</taxon>
        <taxon>Tremellomycetes</taxon>
        <taxon>Trichosporonales</taxon>
        <taxon>Trichosporonaceae</taxon>
        <taxon>Vanrija</taxon>
    </lineage>
</organism>